<evidence type="ECO:0000313" key="1">
    <source>
        <dbReference type="EMBL" id="OWK35437.1"/>
    </source>
</evidence>
<sequence>MNSDLNKWLKRLEKKRPFYLYASEEMLYATRATKGEKTIPGWRRRVIWQEGEKTKIGVLADGMWGRYGIQTYGVLTGKEPTGLWQSSGDVVTASELQALLEVANERHSFGEFDPVILMDLEW</sequence>
<accession>A0A225DH68</accession>
<comment type="caution">
    <text evidence="1">The sequence shown here is derived from an EMBL/GenBank/DDBJ whole genome shotgun (WGS) entry which is preliminary data.</text>
</comment>
<proteinExistence type="predicted"/>
<name>A0A225DH68_9BACT</name>
<organism evidence="1 2">
    <name type="scientific">Fimbriiglobus ruber</name>
    <dbReference type="NCBI Taxonomy" id="1908690"/>
    <lineage>
        <taxon>Bacteria</taxon>
        <taxon>Pseudomonadati</taxon>
        <taxon>Planctomycetota</taxon>
        <taxon>Planctomycetia</taxon>
        <taxon>Gemmatales</taxon>
        <taxon>Gemmataceae</taxon>
        <taxon>Fimbriiglobus</taxon>
    </lineage>
</organism>
<dbReference type="RefSeq" id="WP_088258636.1">
    <property type="nucleotide sequence ID" value="NZ_NIDE01000017.1"/>
</dbReference>
<protein>
    <submittedName>
        <fullName evidence="1">Uncharacterized protein</fullName>
    </submittedName>
</protein>
<reference evidence="2" key="1">
    <citation type="submission" date="2017-06" db="EMBL/GenBank/DDBJ databases">
        <title>Genome analysis of Fimbriiglobus ruber SP5, the first member of the order Planctomycetales with confirmed chitinolytic capability.</title>
        <authorList>
            <person name="Ravin N.V."/>
            <person name="Rakitin A.L."/>
            <person name="Ivanova A.A."/>
            <person name="Beletsky A.V."/>
            <person name="Kulichevskaya I.S."/>
            <person name="Mardanov A.V."/>
            <person name="Dedysh S.N."/>
        </authorList>
    </citation>
    <scope>NUCLEOTIDE SEQUENCE [LARGE SCALE GENOMIC DNA]</scope>
    <source>
        <strain evidence="2">SP5</strain>
    </source>
</reference>
<evidence type="ECO:0000313" key="2">
    <source>
        <dbReference type="Proteomes" id="UP000214646"/>
    </source>
</evidence>
<dbReference type="EMBL" id="NIDE01000017">
    <property type="protein sequence ID" value="OWK35437.1"/>
    <property type="molecule type" value="Genomic_DNA"/>
</dbReference>
<dbReference type="AlphaFoldDB" id="A0A225DH68"/>
<keyword evidence="2" id="KW-1185">Reference proteome</keyword>
<dbReference type="Proteomes" id="UP000214646">
    <property type="component" value="Unassembled WGS sequence"/>
</dbReference>
<gene>
    <name evidence="1" type="ORF">FRUB_08000</name>
</gene>